<dbReference type="InterPro" id="IPR001202">
    <property type="entry name" value="WW_dom"/>
</dbReference>
<dbReference type="SMART" id="SM00456">
    <property type="entry name" value="WW"/>
    <property type="match status" value="1"/>
</dbReference>
<dbReference type="EMBL" id="KZ819325">
    <property type="protein sequence ID" value="PWN21487.1"/>
    <property type="molecule type" value="Genomic_DNA"/>
</dbReference>
<dbReference type="Gene3D" id="3.10.50.40">
    <property type="match status" value="1"/>
</dbReference>
<evidence type="ECO:0000256" key="2">
    <source>
        <dbReference type="ARBA" id="ARBA00023110"/>
    </source>
</evidence>
<dbReference type="OrthoDB" id="2530521at2759"/>
<evidence type="ECO:0000256" key="1">
    <source>
        <dbReference type="ARBA" id="ARBA00000971"/>
    </source>
</evidence>
<name>A0A316U8C5_9BASI</name>
<accession>A0A316U8C5</accession>
<dbReference type="Proteomes" id="UP000245942">
    <property type="component" value="Unassembled WGS sequence"/>
</dbReference>
<dbReference type="GO" id="GO:0003755">
    <property type="term" value="F:peptidyl-prolyl cis-trans isomerase activity"/>
    <property type="evidence" value="ECO:0007669"/>
    <property type="project" value="UniProtKB-UniRule"/>
</dbReference>
<dbReference type="InterPro" id="IPR046357">
    <property type="entry name" value="PPIase_dom_sf"/>
</dbReference>
<dbReference type="SUPFAM" id="SSF54534">
    <property type="entry name" value="FKBP-like"/>
    <property type="match status" value="1"/>
</dbReference>
<dbReference type="Pfam" id="PF00397">
    <property type="entry name" value="WW"/>
    <property type="match status" value="1"/>
</dbReference>
<dbReference type="RefSeq" id="XP_025348647.1">
    <property type="nucleotide sequence ID" value="XM_025492273.1"/>
</dbReference>
<dbReference type="PANTHER" id="PTHR10657:SF4">
    <property type="entry name" value="PEPTIDYL-PROLYL CIS-TRANS ISOMERASE-RELATED"/>
    <property type="match status" value="1"/>
</dbReference>
<feature type="compositionally biased region" description="Polar residues" evidence="6">
    <location>
        <begin position="85"/>
        <end position="100"/>
    </location>
</feature>
<dbReference type="CDD" id="cd00201">
    <property type="entry name" value="WW"/>
    <property type="match status" value="1"/>
</dbReference>
<dbReference type="PANTHER" id="PTHR10657">
    <property type="entry name" value="PEPTIDYL-PROLYL CIS-TRANS ISOMERASE"/>
    <property type="match status" value="1"/>
</dbReference>
<keyword evidence="2 4" id="KW-0697">Rotamase</keyword>
<evidence type="ECO:0000259" key="8">
    <source>
        <dbReference type="PROSITE" id="PS50198"/>
    </source>
</evidence>
<feature type="domain" description="WW" evidence="7">
    <location>
        <begin position="2"/>
        <end position="36"/>
    </location>
</feature>
<organism evidence="9 10">
    <name type="scientific">Pseudomicrostroma glucosiphilum</name>
    <dbReference type="NCBI Taxonomy" id="1684307"/>
    <lineage>
        <taxon>Eukaryota</taxon>
        <taxon>Fungi</taxon>
        <taxon>Dikarya</taxon>
        <taxon>Basidiomycota</taxon>
        <taxon>Ustilaginomycotina</taxon>
        <taxon>Exobasidiomycetes</taxon>
        <taxon>Microstromatales</taxon>
        <taxon>Microstromatales incertae sedis</taxon>
        <taxon>Pseudomicrostroma</taxon>
    </lineage>
</organism>
<evidence type="ECO:0000313" key="10">
    <source>
        <dbReference type="Proteomes" id="UP000245942"/>
    </source>
</evidence>
<dbReference type="FunFam" id="3.10.50.40:FF:000026">
    <property type="entry name" value="Peptidyl-prolyl cis-trans isomerase"/>
    <property type="match status" value="1"/>
</dbReference>
<evidence type="ECO:0000256" key="3">
    <source>
        <dbReference type="ARBA" id="ARBA00023235"/>
    </source>
</evidence>
<dbReference type="PROSITE" id="PS50198">
    <property type="entry name" value="PPIC_PPIASE_2"/>
    <property type="match status" value="1"/>
</dbReference>
<reference evidence="9 10" key="1">
    <citation type="journal article" date="2018" name="Mol. Biol. Evol.">
        <title>Broad Genomic Sampling Reveals a Smut Pathogenic Ancestry of the Fungal Clade Ustilaginomycotina.</title>
        <authorList>
            <person name="Kijpornyongpan T."/>
            <person name="Mondo S.J."/>
            <person name="Barry K."/>
            <person name="Sandor L."/>
            <person name="Lee J."/>
            <person name="Lipzen A."/>
            <person name="Pangilinan J."/>
            <person name="LaButti K."/>
            <person name="Hainaut M."/>
            <person name="Henrissat B."/>
            <person name="Grigoriev I.V."/>
            <person name="Spatafora J.W."/>
            <person name="Aime M.C."/>
        </authorList>
    </citation>
    <scope>NUCLEOTIDE SEQUENCE [LARGE SCALE GENOMIC DNA]</scope>
    <source>
        <strain evidence="9 10">MCA 4718</strain>
    </source>
</reference>
<dbReference type="GeneID" id="37014007"/>
<dbReference type="InterPro" id="IPR000297">
    <property type="entry name" value="PPIase_PpiC"/>
</dbReference>
<evidence type="ECO:0000259" key="7">
    <source>
        <dbReference type="PROSITE" id="PS50020"/>
    </source>
</evidence>
<dbReference type="PROSITE" id="PS50020">
    <property type="entry name" value="WW_DOMAIN_2"/>
    <property type="match status" value="1"/>
</dbReference>
<evidence type="ECO:0000313" key="9">
    <source>
        <dbReference type="EMBL" id="PWN21487.1"/>
    </source>
</evidence>
<dbReference type="SUPFAM" id="SSF51045">
    <property type="entry name" value="WW domain"/>
    <property type="match status" value="1"/>
</dbReference>
<dbReference type="GO" id="GO:0005634">
    <property type="term" value="C:nucleus"/>
    <property type="evidence" value="ECO:0007669"/>
    <property type="project" value="TreeGrafter"/>
</dbReference>
<evidence type="ECO:0000256" key="4">
    <source>
        <dbReference type="PROSITE-ProRule" id="PRU00278"/>
    </source>
</evidence>
<keyword evidence="10" id="KW-1185">Reference proteome</keyword>
<feature type="region of interest" description="Disordered" evidence="6">
    <location>
        <begin position="51"/>
        <end position="100"/>
    </location>
</feature>
<dbReference type="GO" id="GO:0005829">
    <property type="term" value="C:cytosol"/>
    <property type="evidence" value="ECO:0007669"/>
    <property type="project" value="TreeGrafter"/>
</dbReference>
<sequence>MSSSASGWEVRFSNSRQLPYFYNSSTKESTWQEPQGLSADDIVKLPGAAENLQRAGSTGGQQAAPAAPSGQVRASHLLVKHANSRRPSSWKESNITRSPQEAEQIIREHIETLGDKPSPQKFAELASVHSDCSSARQGGDLGFFGRGQMQKPFEEATYALPVGGMSSVVQTDSGTHIILRTA</sequence>
<dbReference type="GO" id="GO:0060261">
    <property type="term" value="P:positive regulation of transcription initiation by RNA polymerase II"/>
    <property type="evidence" value="ECO:0007669"/>
    <property type="project" value="UniProtKB-ARBA"/>
</dbReference>
<comment type="catalytic activity">
    <reaction evidence="1 5">
        <text>[protein]-peptidylproline (omega=180) = [protein]-peptidylproline (omega=0)</text>
        <dbReference type="Rhea" id="RHEA:16237"/>
        <dbReference type="Rhea" id="RHEA-COMP:10747"/>
        <dbReference type="Rhea" id="RHEA-COMP:10748"/>
        <dbReference type="ChEBI" id="CHEBI:83833"/>
        <dbReference type="ChEBI" id="CHEBI:83834"/>
        <dbReference type="EC" id="5.2.1.8"/>
    </reaction>
</comment>
<dbReference type="PROSITE" id="PS01159">
    <property type="entry name" value="WW_DOMAIN_1"/>
    <property type="match status" value="1"/>
</dbReference>
<feature type="compositionally biased region" description="Low complexity" evidence="6">
    <location>
        <begin position="60"/>
        <end position="71"/>
    </location>
</feature>
<feature type="domain" description="PpiC" evidence="8">
    <location>
        <begin position="69"/>
        <end position="182"/>
    </location>
</feature>
<dbReference type="InterPro" id="IPR023058">
    <property type="entry name" value="PPIase_PpiC_CS"/>
</dbReference>
<gene>
    <name evidence="9" type="ORF">BCV69DRAFT_282209</name>
</gene>
<keyword evidence="3 4" id="KW-0413">Isomerase</keyword>
<dbReference type="Pfam" id="PF13616">
    <property type="entry name" value="Rotamase_3"/>
    <property type="match status" value="1"/>
</dbReference>
<evidence type="ECO:0000256" key="5">
    <source>
        <dbReference type="RuleBase" id="RU363014"/>
    </source>
</evidence>
<dbReference type="InterPro" id="IPR051370">
    <property type="entry name" value="PPIase_Pin1"/>
</dbReference>
<dbReference type="InterPro" id="IPR036020">
    <property type="entry name" value="WW_dom_sf"/>
</dbReference>
<evidence type="ECO:0000256" key="6">
    <source>
        <dbReference type="SAM" id="MobiDB-lite"/>
    </source>
</evidence>
<protein>
    <recommendedName>
        <fullName evidence="5">Peptidyl-prolyl cis-trans isomerase</fullName>
        <ecNumber evidence="5">5.2.1.8</ecNumber>
    </recommendedName>
</protein>
<proteinExistence type="predicted"/>
<dbReference type="STRING" id="1684307.A0A316U8C5"/>
<dbReference type="AlphaFoldDB" id="A0A316U8C5"/>
<dbReference type="PROSITE" id="PS01096">
    <property type="entry name" value="PPIC_PPIASE_1"/>
    <property type="match status" value="1"/>
</dbReference>
<dbReference type="Gene3D" id="2.20.70.10">
    <property type="match status" value="1"/>
</dbReference>
<dbReference type="EC" id="5.2.1.8" evidence="5"/>